<dbReference type="EMBL" id="JASPKZ010010696">
    <property type="protein sequence ID" value="KAJ9573520.1"/>
    <property type="molecule type" value="Genomic_DNA"/>
</dbReference>
<dbReference type="PANTHER" id="PTHR40240">
    <property type="entry name" value="PLEXUS, ISOFORM A"/>
    <property type="match status" value="1"/>
</dbReference>
<evidence type="ECO:0000256" key="1">
    <source>
        <dbReference type="SAM" id="MobiDB-lite"/>
    </source>
</evidence>
<name>A0AAD8E0S9_DIPPU</name>
<dbReference type="PANTHER" id="PTHR40240:SF1">
    <property type="entry name" value="PLEXUS, ISOFORM A"/>
    <property type="match status" value="1"/>
</dbReference>
<feature type="compositionally biased region" description="Pro residues" evidence="1">
    <location>
        <begin position="99"/>
        <end position="114"/>
    </location>
</feature>
<keyword evidence="3" id="KW-1185">Reference proteome</keyword>
<feature type="non-terminal residue" evidence="2">
    <location>
        <position position="314"/>
    </location>
</feature>
<evidence type="ECO:0000313" key="3">
    <source>
        <dbReference type="Proteomes" id="UP001233999"/>
    </source>
</evidence>
<sequence length="314" mass="32771">TTSSVPPGTKPPPGSHLLPTVTSQGKHHRSGAPPLPGGHTVPGPGPGVGVGVPPTQPPSGSGRSFAAALRNLAKQAVPPAERENEGDPAQAPRQVSPKRGPPPLVRGGTSPPPSAGQDNRKDRSSSGHEQPVSRGGSSRPADDGPLYTGTSGRSSGGGSVPAPGAEITRSGFQPYRPEESRLGAQHPPAPAPPPPPPFGIDPAAAAAYSPYHHGLYPPHLQHAYRCGMLRPPMFPPIPSYPLYGLRYSPEMIPSPIGLISPLMNERSKGTSRHLNYVCKSQCLQAKPDPLSSQMHYQPWISTLAPSFCFSNNSI</sequence>
<dbReference type="Proteomes" id="UP001233999">
    <property type="component" value="Unassembled WGS sequence"/>
</dbReference>
<gene>
    <name evidence="2" type="ORF">L9F63_009084</name>
</gene>
<comment type="caution">
    <text evidence="2">The sequence shown here is derived from an EMBL/GenBank/DDBJ whole genome shotgun (WGS) entry which is preliminary data.</text>
</comment>
<feature type="non-terminal residue" evidence="2">
    <location>
        <position position="1"/>
    </location>
</feature>
<reference evidence="2" key="1">
    <citation type="journal article" date="2023" name="IScience">
        <title>Live-bearing cockroach genome reveals convergent evolutionary mechanisms linked to viviparity in insects and beyond.</title>
        <authorList>
            <person name="Fouks B."/>
            <person name="Harrison M.C."/>
            <person name="Mikhailova A.A."/>
            <person name="Marchal E."/>
            <person name="English S."/>
            <person name="Carruthers M."/>
            <person name="Jennings E.C."/>
            <person name="Chiamaka E.L."/>
            <person name="Frigard R.A."/>
            <person name="Pippel M."/>
            <person name="Attardo G.M."/>
            <person name="Benoit J.B."/>
            <person name="Bornberg-Bauer E."/>
            <person name="Tobe S.S."/>
        </authorList>
    </citation>
    <scope>NUCLEOTIDE SEQUENCE</scope>
    <source>
        <strain evidence="2">Stay&amp;Tobe</strain>
    </source>
</reference>
<feature type="region of interest" description="Disordered" evidence="1">
    <location>
        <begin position="1"/>
        <end position="201"/>
    </location>
</feature>
<reference evidence="2" key="2">
    <citation type="submission" date="2023-05" db="EMBL/GenBank/DDBJ databases">
        <authorList>
            <person name="Fouks B."/>
        </authorList>
    </citation>
    <scope>NUCLEOTIDE SEQUENCE</scope>
    <source>
        <strain evidence="2">Stay&amp;Tobe</strain>
        <tissue evidence="2">Testes</tissue>
    </source>
</reference>
<evidence type="ECO:0000313" key="2">
    <source>
        <dbReference type="EMBL" id="KAJ9573520.1"/>
    </source>
</evidence>
<accession>A0AAD8E0S9</accession>
<proteinExistence type="predicted"/>
<organism evidence="2 3">
    <name type="scientific">Diploptera punctata</name>
    <name type="common">Pacific beetle cockroach</name>
    <dbReference type="NCBI Taxonomy" id="6984"/>
    <lineage>
        <taxon>Eukaryota</taxon>
        <taxon>Metazoa</taxon>
        <taxon>Ecdysozoa</taxon>
        <taxon>Arthropoda</taxon>
        <taxon>Hexapoda</taxon>
        <taxon>Insecta</taxon>
        <taxon>Pterygota</taxon>
        <taxon>Neoptera</taxon>
        <taxon>Polyneoptera</taxon>
        <taxon>Dictyoptera</taxon>
        <taxon>Blattodea</taxon>
        <taxon>Blaberoidea</taxon>
        <taxon>Blaberidae</taxon>
        <taxon>Diplopterinae</taxon>
        <taxon>Diploptera</taxon>
    </lineage>
</organism>
<feature type="compositionally biased region" description="Pro residues" evidence="1">
    <location>
        <begin position="187"/>
        <end position="199"/>
    </location>
</feature>
<dbReference type="AlphaFoldDB" id="A0AAD8E0S9"/>
<protein>
    <submittedName>
        <fullName evidence="2">Uncharacterized protein</fullName>
    </submittedName>
</protein>